<organism evidence="1 2">
    <name type="scientific">Hyaloscypha hepaticicola</name>
    <dbReference type="NCBI Taxonomy" id="2082293"/>
    <lineage>
        <taxon>Eukaryota</taxon>
        <taxon>Fungi</taxon>
        <taxon>Dikarya</taxon>
        <taxon>Ascomycota</taxon>
        <taxon>Pezizomycotina</taxon>
        <taxon>Leotiomycetes</taxon>
        <taxon>Helotiales</taxon>
        <taxon>Hyaloscyphaceae</taxon>
        <taxon>Hyaloscypha</taxon>
    </lineage>
</organism>
<gene>
    <name evidence="1" type="ORF">NA56DRAFT_644841</name>
</gene>
<reference evidence="1 2" key="1">
    <citation type="submission" date="2016-05" db="EMBL/GenBank/DDBJ databases">
        <title>A degradative enzymes factory behind the ericoid mycorrhizal symbiosis.</title>
        <authorList>
            <consortium name="DOE Joint Genome Institute"/>
            <person name="Martino E."/>
            <person name="Morin E."/>
            <person name="Grelet G."/>
            <person name="Kuo A."/>
            <person name="Kohler A."/>
            <person name="Daghino S."/>
            <person name="Barry K."/>
            <person name="Choi C."/>
            <person name="Cichocki N."/>
            <person name="Clum A."/>
            <person name="Copeland A."/>
            <person name="Hainaut M."/>
            <person name="Haridas S."/>
            <person name="Labutti K."/>
            <person name="Lindquist E."/>
            <person name="Lipzen A."/>
            <person name="Khouja H.-R."/>
            <person name="Murat C."/>
            <person name="Ohm R."/>
            <person name="Olson A."/>
            <person name="Spatafora J."/>
            <person name="Veneault-Fourrey C."/>
            <person name="Henrissat B."/>
            <person name="Grigoriev I."/>
            <person name="Martin F."/>
            <person name="Perotto S."/>
        </authorList>
    </citation>
    <scope>NUCLEOTIDE SEQUENCE [LARGE SCALE GENOMIC DNA]</scope>
    <source>
        <strain evidence="1 2">UAMH 7357</strain>
    </source>
</reference>
<name>A0A2J6Q8S7_9HELO</name>
<proteinExistence type="predicted"/>
<evidence type="ECO:0000313" key="1">
    <source>
        <dbReference type="EMBL" id="PMD22661.1"/>
    </source>
</evidence>
<keyword evidence="2" id="KW-1185">Reference proteome</keyword>
<accession>A0A2J6Q8S7</accession>
<dbReference type="Proteomes" id="UP000235672">
    <property type="component" value="Unassembled WGS sequence"/>
</dbReference>
<dbReference type="EMBL" id="KZ613477">
    <property type="protein sequence ID" value="PMD22661.1"/>
    <property type="molecule type" value="Genomic_DNA"/>
</dbReference>
<evidence type="ECO:0000313" key="2">
    <source>
        <dbReference type="Proteomes" id="UP000235672"/>
    </source>
</evidence>
<sequence>MCKIAEVEYSRCSHITRDPRMCKRARNTGQCFRELRATRFIRRKFCVRCRERMIDEVLKALELL</sequence>
<protein>
    <submittedName>
        <fullName evidence="1">Uncharacterized protein</fullName>
    </submittedName>
</protein>
<dbReference type="AlphaFoldDB" id="A0A2J6Q8S7"/>